<sequence length="223" mass="23636">MTESKKRALVIGSSGGVGQALMSALQGRGFDVTGLSRTGQGLDITNEGNVSDVFGQLDGSFDQIVVASGILAARSGPEKSIGAVTGDELAALFAVNAIGPALILKHSKHLMPRDRRVIFAALSARVGSIGDNRLGGWYSYRASKAALNQLIKTASVELRRTHKHLICVALHPGTVATPFTRDYPQHTSVAPKEAADNLLNVMEGLTPEDNGSFFDWAGKQVPW</sequence>
<dbReference type="Pfam" id="PF13561">
    <property type="entry name" value="adh_short_C2"/>
    <property type="match status" value="1"/>
</dbReference>
<accession>A0A1I0R610</accession>
<dbReference type="Gene3D" id="3.40.50.720">
    <property type="entry name" value="NAD(P)-binding Rossmann-like Domain"/>
    <property type="match status" value="1"/>
</dbReference>
<dbReference type="SUPFAM" id="SSF51735">
    <property type="entry name" value="NAD(P)-binding Rossmann-fold domains"/>
    <property type="match status" value="1"/>
</dbReference>
<dbReference type="Proteomes" id="UP000199650">
    <property type="component" value="Unassembled WGS sequence"/>
</dbReference>
<dbReference type="PANTHER" id="PTHR43544">
    <property type="entry name" value="SHORT-CHAIN DEHYDROGENASE/REDUCTASE"/>
    <property type="match status" value="1"/>
</dbReference>
<dbReference type="EMBL" id="FOJB01000002">
    <property type="protein sequence ID" value="SEW35818.1"/>
    <property type="molecule type" value="Genomic_DNA"/>
</dbReference>
<dbReference type="GO" id="GO:0016491">
    <property type="term" value="F:oxidoreductase activity"/>
    <property type="evidence" value="ECO:0007669"/>
    <property type="project" value="TreeGrafter"/>
</dbReference>
<dbReference type="PANTHER" id="PTHR43544:SF12">
    <property type="entry name" value="NAD(P)-BINDING ROSSMANN-FOLD SUPERFAMILY PROTEIN"/>
    <property type="match status" value="1"/>
</dbReference>
<name>A0A1I0R610_9RHOB</name>
<protein>
    <submittedName>
        <fullName evidence="1">NAD(P)-dependent dehydrogenase, short-chain alcohol dehydrogenase family</fullName>
    </submittedName>
</protein>
<evidence type="ECO:0000313" key="2">
    <source>
        <dbReference type="Proteomes" id="UP000199650"/>
    </source>
</evidence>
<dbReference type="InterPro" id="IPR051468">
    <property type="entry name" value="Fungal_SecMetab_SDRs"/>
</dbReference>
<dbReference type="PRINTS" id="PR00081">
    <property type="entry name" value="GDHRDH"/>
</dbReference>
<dbReference type="InterPro" id="IPR036291">
    <property type="entry name" value="NAD(P)-bd_dom_sf"/>
</dbReference>
<dbReference type="GO" id="GO:0005737">
    <property type="term" value="C:cytoplasm"/>
    <property type="evidence" value="ECO:0007669"/>
    <property type="project" value="TreeGrafter"/>
</dbReference>
<dbReference type="InterPro" id="IPR002347">
    <property type="entry name" value="SDR_fam"/>
</dbReference>
<proteinExistence type="predicted"/>
<gene>
    <name evidence="1" type="ORF">SAMN05444851_3145</name>
</gene>
<reference evidence="1 2" key="1">
    <citation type="submission" date="2016-10" db="EMBL/GenBank/DDBJ databases">
        <authorList>
            <person name="de Groot N.N."/>
        </authorList>
    </citation>
    <scope>NUCLEOTIDE SEQUENCE [LARGE SCALE GENOMIC DNA]</scope>
    <source>
        <strain evidence="1 2">DSM 29439</strain>
    </source>
</reference>
<dbReference type="AlphaFoldDB" id="A0A1I0R610"/>
<evidence type="ECO:0000313" key="1">
    <source>
        <dbReference type="EMBL" id="SEW35818.1"/>
    </source>
</evidence>
<organism evidence="1 2">
    <name type="scientific">Aliiroseovarius sediminilitoris</name>
    <dbReference type="NCBI Taxonomy" id="1173584"/>
    <lineage>
        <taxon>Bacteria</taxon>
        <taxon>Pseudomonadati</taxon>
        <taxon>Pseudomonadota</taxon>
        <taxon>Alphaproteobacteria</taxon>
        <taxon>Rhodobacterales</taxon>
        <taxon>Paracoccaceae</taxon>
        <taxon>Aliiroseovarius</taxon>
    </lineage>
</organism>
<keyword evidence="2" id="KW-1185">Reference proteome</keyword>
<dbReference type="STRING" id="1173584.SAMN05444851_3145"/>
<dbReference type="OrthoDB" id="9785826at2"/>
<dbReference type="RefSeq" id="WP_091432943.1">
    <property type="nucleotide sequence ID" value="NZ_FOJB01000002.1"/>
</dbReference>